<dbReference type="GO" id="GO:0004830">
    <property type="term" value="F:tryptophan-tRNA ligase activity"/>
    <property type="evidence" value="ECO:0007669"/>
    <property type="project" value="UniProtKB-UniRule"/>
</dbReference>
<evidence type="ECO:0000256" key="3">
    <source>
        <dbReference type="ARBA" id="ARBA00022741"/>
    </source>
</evidence>
<feature type="binding site" evidence="8">
    <location>
        <position position="182"/>
    </location>
    <ligand>
        <name>ATP</name>
        <dbReference type="ChEBI" id="CHEBI:30616"/>
    </ligand>
</feature>
<reference evidence="11" key="1">
    <citation type="submission" date="2018-05" db="EMBL/GenBank/DDBJ databases">
        <authorList>
            <person name="Hao L."/>
        </authorList>
    </citation>
    <scope>NUCLEOTIDE SEQUENCE [LARGE SCALE GENOMIC DNA]</scope>
</reference>
<name>A0A2X3L0H4_9BACT</name>
<keyword evidence="11" id="KW-1185">Reference proteome</keyword>
<keyword evidence="8" id="KW-0963">Cytoplasm</keyword>
<evidence type="ECO:0000256" key="9">
    <source>
        <dbReference type="RuleBase" id="RU363036"/>
    </source>
</evidence>
<evidence type="ECO:0000256" key="1">
    <source>
        <dbReference type="ARBA" id="ARBA00005594"/>
    </source>
</evidence>
<dbReference type="FunFam" id="1.10.240.10:FF:000005">
    <property type="entry name" value="Tryptophan--tRNA ligase"/>
    <property type="match status" value="1"/>
</dbReference>
<dbReference type="InterPro" id="IPR002305">
    <property type="entry name" value="aa-tRNA-synth_Ic"/>
</dbReference>
<dbReference type="EC" id="6.1.1.2" evidence="8"/>
<evidence type="ECO:0000256" key="7">
    <source>
        <dbReference type="ARBA" id="ARBA00049929"/>
    </source>
</evidence>
<dbReference type="RefSeq" id="WP_122030496.1">
    <property type="nucleotide sequence ID" value="NZ_LS483254.1"/>
</dbReference>
<comment type="subunit">
    <text evidence="8">Homodimer.</text>
</comment>
<dbReference type="Proteomes" id="UP000249818">
    <property type="component" value="Chromosome BARAN1"/>
</dbReference>
<comment type="function">
    <text evidence="8">Catalyzes the attachment of tryptophan to tRNA(Trp).</text>
</comment>
<feature type="binding site" evidence="8">
    <location>
        <begin position="191"/>
        <end position="195"/>
    </location>
    <ligand>
        <name>ATP</name>
        <dbReference type="ChEBI" id="CHEBI:30616"/>
    </ligand>
</feature>
<feature type="binding site" evidence="8">
    <location>
        <begin position="144"/>
        <end position="146"/>
    </location>
    <ligand>
        <name>ATP</name>
        <dbReference type="ChEBI" id="CHEBI:30616"/>
    </ligand>
</feature>
<dbReference type="InterPro" id="IPR002306">
    <property type="entry name" value="Trp-tRNA-ligase"/>
</dbReference>
<organism evidence="10 11">
    <name type="scientific">Candidatus Bipolaricaulis anaerobius</name>
    <dbReference type="NCBI Taxonomy" id="2026885"/>
    <lineage>
        <taxon>Bacteria</taxon>
        <taxon>Candidatus Bipolaricaulota</taxon>
        <taxon>Candidatus Bipolaricaulia</taxon>
        <taxon>Candidatus Bipolaricaulales</taxon>
        <taxon>Candidatus Bipolaricaulaceae</taxon>
        <taxon>Candidatus Bipolaricaulis</taxon>
    </lineage>
</organism>
<dbReference type="NCBIfam" id="TIGR00233">
    <property type="entry name" value="trpS"/>
    <property type="match status" value="1"/>
</dbReference>
<evidence type="ECO:0000256" key="2">
    <source>
        <dbReference type="ARBA" id="ARBA00022598"/>
    </source>
</evidence>
<feature type="binding site" evidence="8">
    <location>
        <begin position="16"/>
        <end position="17"/>
    </location>
    <ligand>
        <name>ATP</name>
        <dbReference type="ChEBI" id="CHEBI:30616"/>
    </ligand>
</feature>
<feature type="short sequence motif" description="'HIGH' region" evidence="8">
    <location>
        <begin position="9"/>
        <end position="17"/>
    </location>
</feature>
<dbReference type="GO" id="GO:0005524">
    <property type="term" value="F:ATP binding"/>
    <property type="evidence" value="ECO:0007669"/>
    <property type="project" value="UniProtKB-UniRule"/>
</dbReference>
<dbReference type="PROSITE" id="PS00178">
    <property type="entry name" value="AA_TRNA_LIGASE_I"/>
    <property type="match status" value="1"/>
</dbReference>
<dbReference type="InterPro" id="IPR050203">
    <property type="entry name" value="Trp-tRNA_synthetase"/>
</dbReference>
<dbReference type="HAMAP" id="MF_00140_B">
    <property type="entry name" value="Trp_tRNA_synth_B"/>
    <property type="match status" value="1"/>
</dbReference>
<accession>A0A2X3L0H4</accession>
<dbReference type="PANTHER" id="PTHR43766:SF1">
    <property type="entry name" value="TRYPTOPHAN--TRNA LIGASE, MITOCHONDRIAL"/>
    <property type="match status" value="1"/>
</dbReference>
<dbReference type="SUPFAM" id="SSF52374">
    <property type="entry name" value="Nucleotidylyl transferase"/>
    <property type="match status" value="1"/>
</dbReference>
<protein>
    <recommendedName>
        <fullName evidence="8">Tryptophan--tRNA ligase</fullName>
        <ecNumber evidence="8">6.1.1.2</ecNumber>
    </recommendedName>
    <alternativeName>
        <fullName evidence="8">Tryptophanyl-tRNA synthetase</fullName>
        <shortName evidence="8">TrpRS</shortName>
    </alternativeName>
</protein>
<dbReference type="Pfam" id="PF00579">
    <property type="entry name" value="tRNA-synt_1b"/>
    <property type="match status" value="1"/>
</dbReference>
<dbReference type="Gene3D" id="3.40.50.620">
    <property type="entry name" value="HUPs"/>
    <property type="match status" value="1"/>
</dbReference>
<comment type="similarity">
    <text evidence="1 8 9">Belongs to the class-I aminoacyl-tRNA synthetase family.</text>
</comment>
<dbReference type="OrthoDB" id="9801042at2"/>
<evidence type="ECO:0000256" key="8">
    <source>
        <dbReference type="HAMAP-Rule" id="MF_00140"/>
    </source>
</evidence>
<keyword evidence="4 8" id="KW-0067">ATP-binding</keyword>
<feature type="binding site" evidence="8">
    <location>
        <position position="132"/>
    </location>
    <ligand>
        <name>L-tryptophan</name>
        <dbReference type="ChEBI" id="CHEBI:57912"/>
    </ligand>
</feature>
<evidence type="ECO:0000256" key="6">
    <source>
        <dbReference type="ARBA" id="ARBA00023146"/>
    </source>
</evidence>
<sequence length="324" mass="36427">MRIFSGIQPTGELHIGNYFGAIERWVELQQGNDCIYCIVDYHALTNEDTVPAELRTARRELALDLVACGIDPERSVLYVQSAVPEHTELCWILGCVASYGDLTRMTQFKEKAAEQEFINGGLFYYPVLQAADILLYRADHVPVGEDQVQHLEEARRIARRFNFRFGGTFPEPEPILGEGARIMSLADPERKMSKSAGPDHYIGLMEPEESIRKKVRSAVTDVGLTPGQGMSPGVANLFSLLELVAPQEVVEAFRRDHKVGKLLYRDLKEALFTHLMAALRPVRERRRELAARGDVDEILAHGAQRAQAIARETMREVRARVGLD</sequence>
<dbReference type="GO" id="GO:0005829">
    <property type="term" value="C:cytosol"/>
    <property type="evidence" value="ECO:0007669"/>
    <property type="project" value="TreeGrafter"/>
</dbReference>
<keyword evidence="6 8" id="KW-0030">Aminoacyl-tRNA synthetase</keyword>
<dbReference type="PANTHER" id="PTHR43766">
    <property type="entry name" value="TRYPTOPHAN--TRNA LIGASE, MITOCHONDRIAL"/>
    <property type="match status" value="1"/>
</dbReference>
<dbReference type="EMBL" id="LS483254">
    <property type="protein sequence ID" value="SQD92250.1"/>
    <property type="molecule type" value="Genomic_DNA"/>
</dbReference>
<dbReference type="InterPro" id="IPR024109">
    <property type="entry name" value="Trp-tRNA-ligase_bac-type"/>
</dbReference>
<keyword evidence="3 8" id="KW-0547">Nucleotide-binding</keyword>
<dbReference type="GO" id="GO:0006436">
    <property type="term" value="P:tryptophanyl-tRNA aminoacylation"/>
    <property type="evidence" value="ECO:0007669"/>
    <property type="project" value="UniProtKB-UniRule"/>
</dbReference>
<dbReference type="CDD" id="cd00806">
    <property type="entry name" value="TrpRS_core"/>
    <property type="match status" value="1"/>
</dbReference>
<feature type="binding site" evidence="8">
    <location>
        <begin position="8"/>
        <end position="10"/>
    </location>
    <ligand>
        <name>ATP</name>
        <dbReference type="ChEBI" id="CHEBI:30616"/>
    </ligand>
</feature>
<comment type="catalytic activity">
    <reaction evidence="7 8">
        <text>tRNA(Trp) + L-tryptophan + ATP = L-tryptophyl-tRNA(Trp) + AMP + diphosphate + H(+)</text>
        <dbReference type="Rhea" id="RHEA:24080"/>
        <dbReference type="Rhea" id="RHEA-COMP:9671"/>
        <dbReference type="Rhea" id="RHEA-COMP:9705"/>
        <dbReference type="ChEBI" id="CHEBI:15378"/>
        <dbReference type="ChEBI" id="CHEBI:30616"/>
        <dbReference type="ChEBI" id="CHEBI:33019"/>
        <dbReference type="ChEBI" id="CHEBI:57912"/>
        <dbReference type="ChEBI" id="CHEBI:78442"/>
        <dbReference type="ChEBI" id="CHEBI:78535"/>
        <dbReference type="ChEBI" id="CHEBI:456215"/>
        <dbReference type="EC" id="6.1.1.2"/>
    </reaction>
</comment>
<evidence type="ECO:0000313" key="11">
    <source>
        <dbReference type="Proteomes" id="UP000249818"/>
    </source>
</evidence>
<dbReference type="KEGG" id="bana:BARAN1_0225"/>
<keyword evidence="5 8" id="KW-0648">Protein biosynthesis</keyword>
<comment type="subcellular location">
    <subcellularLocation>
        <location evidence="8">Cytoplasm</location>
    </subcellularLocation>
</comment>
<evidence type="ECO:0000256" key="5">
    <source>
        <dbReference type="ARBA" id="ARBA00022917"/>
    </source>
</evidence>
<gene>
    <name evidence="8 10" type="primary">trpS</name>
    <name evidence="10" type="ORF">BARAN1_0225</name>
</gene>
<evidence type="ECO:0000256" key="4">
    <source>
        <dbReference type="ARBA" id="ARBA00022840"/>
    </source>
</evidence>
<keyword evidence="2 8" id="KW-0436">Ligase</keyword>
<feature type="short sequence motif" description="'KMSKS' region" evidence="8">
    <location>
        <begin position="191"/>
        <end position="195"/>
    </location>
</feature>
<dbReference type="InterPro" id="IPR014729">
    <property type="entry name" value="Rossmann-like_a/b/a_fold"/>
</dbReference>
<evidence type="ECO:0000313" key="10">
    <source>
        <dbReference type="EMBL" id="SQD92250.1"/>
    </source>
</evidence>
<dbReference type="PRINTS" id="PR01039">
    <property type="entry name" value="TRNASYNTHTRP"/>
</dbReference>
<dbReference type="AlphaFoldDB" id="A0A2X3L0H4"/>
<proteinExistence type="inferred from homology"/>
<dbReference type="Gene3D" id="1.10.240.10">
    <property type="entry name" value="Tyrosyl-Transfer RNA Synthetase"/>
    <property type="match status" value="1"/>
</dbReference>
<dbReference type="InterPro" id="IPR001412">
    <property type="entry name" value="aa-tRNA-synth_I_CS"/>
</dbReference>